<dbReference type="HOGENOM" id="CLU_056922_0_0_7"/>
<dbReference type="Proteomes" id="UP000011131">
    <property type="component" value="Chromosome"/>
</dbReference>
<organism evidence="2 3">
    <name type="scientific">Myxococcus stipitatus (strain DSM 14675 / JCM 12634 / Mx s8)</name>
    <dbReference type="NCBI Taxonomy" id="1278073"/>
    <lineage>
        <taxon>Bacteria</taxon>
        <taxon>Pseudomonadati</taxon>
        <taxon>Myxococcota</taxon>
        <taxon>Myxococcia</taxon>
        <taxon>Myxococcales</taxon>
        <taxon>Cystobacterineae</taxon>
        <taxon>Myxococcaceae</taxon>
        <taxon>Myxococcus</taxon>
    </lineage>
</organism>
<sequence length="354" mass="39791">MRNAPSRRLARPWRPALRLLLLLLAPGARADWKLEYNAPTPLFLDRSYLFVSPDRIHRVGDPESPENLLFEGQLAPNLFFPQLHTGSRGGPTGEWFLSAVFNPLIRLRLLDLESRPVIPPSFIPKLTLQVAHLRRLKDVEGRARPGRGLVLAANFILGHHSNGQRGCFFLSQTGEDPHCEPEEGEPPLNEVAGSFSTNFVRGELHGQYAFSVDPRLDNAWLVGGGSFLELNVSLGPGGITDEQRRVQGDGTWGFNARTERIWKQHRFRGEVLLSVPFGETPSQRATVSAEVAAHPYWGAGFGIFARYVHGQDYYNILFLEKVSLWHFGLVFEVSPAARLRLEEEEEDCDEAEPR</sequence>
<dbReference type="STRING" id="1278073.MYSTI_02640"/>
<evidence type="ECO:0000313" key="2">
    <source>
        <dbReference type="EMBL" id="AGC43956.1"/>
    </source>
</evidence>
<evidence type="ECO:0000313" key="3">
    <source>
        <dbReference type="Proteomes" id="UP000011131"/>
    </source>
</evidence>
<dbReference type="AlphaFoldDB" id="L7U546"/>
<name>L7U546_MYXSD</name>
<gene>
    <name evidence="2" type="ordered locus">MYSTI_02640</name>
</gene>
<reference evidence="2 3" key="1">
    <citation type="journal article" date="2013" name="Genome Announc.">
        <title>Complete genome sequence of Myxococcus stipitatus strain DSM 14675, a fruiting myxobacterium.</title>
        <authorList>
            <person name="Huntley S."/>
            <person name="Kneip S."/>
            <person name="Treuner-Lange A."/>
            <person name="Sogaard-Andersen L."/>
        </authorList>
    </citation>
    <scope>NUCLEOTIDE SEQUENCE [LARGE SCALE GENOMIC DNA]</scope>
    <source>
        <strain evidence="3">DSM 14675 / JCM 12634 / Mx s8</strain>
    </source>
</reference>
<keyword evidence="3" id="KW-1185">Reference proteome</keyword>
<dbReference type="PATRIC" id="fig|1278073.3.peg.2687"/>
<dbReference type="EMBL" id="CP004025">
    <property type="protein sequence ID" value="AGC43956.1"/>
    <property type="molecule type" value="Genomic_DNA"/>
</dbReference>
<dbReference type="KEGG" id="msd:MYSTI_02640"/>
<proteinExistence type="predicted"/>
<evidence type="ECO:0000256" key="1">
    <source>
        <dbReference type="SAM" id="SignalP"/>
    </source>
</evidence>
<feature type="signal peptide" evidence="1">
    <location>
        <begin position="1"/>
        <end position="30"/>
    </location>
</feature>
<keyword evidence="1" id="KW-0732">Signal</keyword>
<accession>L7U546</accession>
<dbReference type="RefSeq" id="WP_015348217.1">
    <property type="nucleotide sequence ID" value="NC_020126.1"/>
</dbReference>
<protein>
    <submittedName>
        <fullName evidence="2">Uncharacterized protein</fullName>
    </submittedName>
</protein>
<feature type="chain" id="PRO_5003984014" evidence="1">
    <location>
        <begin position="31"/>
        <end position="354"/>
    </location>
</feature>